<accession>A0ABR7M967</accession>
<evidence type="ECO:0000256" key="3">
    <source>
        <dbReference type="PROSITE-ProRule" id="PRU00492"/>
    </source>
</evidence>
<sequence length="279" mass="31780">MPEKKIFVTKMSGEMAEFDEQKLRNSLMRSGAAEKEVETIIDQVNASLFEGMSTRAIYKIAFSLLRKKSRPAASRYKLKKAIFELGPTGFPFEKYIGELMKFQGYKISVGNIIAGNCVNHEVDILAELEDSYFMVECKFHHEQGQFCSVKIPLYIQARFTDIIANWLKQTGDGEKKHRGGLVTNTRFSADALAYGECMGLLMISWDYPANNSLRHNIDKYKLYPVTSLMSITNHEKKSLLEKGIILSKSIIGQEQILTELNISEERISRIIREAKILCE</sequence>
<feature type="domain" description="ATP-cone" evidence="4">
    <location>
        <begin position="6"/>
        <end position="84"/>
    </location>
</feature>
<keyword evidence="6" id="KW-1185">Reference proteome</keyword>
<dbReference type="Gene3D" id="3.40.1350.10">
    <property type="match status" value="1"/>
</dbReference>
<evidence type="ECO:0000259" key="4">
    <source>
        <dbReference type="PROSITE" id="PS51161"/>
    </source>
</evidence>
<dbReference type="InterPro" id="IPR011856">
    <property type="entry name" value="tRNA_endonuc-like_dom_sf"/>
</dbReference>
<comment type="caution">
    <text evidence="5">The sequence shown here is derived from an EMBL/GenBank/DDBJ whole genome shotgun (WGS) entry which is preliminary data.</text>
</comment>
<dbReference type="InterPro" id="IPR005144">
    <property type="entry name" value="ATP-cone_dom"/>
</dbReference>
<evidence type="ECO:0000256" key="1">
    <source>
        <dbReference type="ARBA" id="ARBA00022741"/>
    </source>
</evidence>
<dbReference type="Pfam" id="PF03477">
    <property type="entry name" value="ATP-cone"/>
    <property type="match status" value="1"/>
</dbReference>
<dbReference type="PROSITE" id="PS51161">
    <property type="entry name" value="ATP_CONE"/>
    <property type="match status" value="1"/>
</dbReference>
<organism evidence="5 6">
    <name type="scientific">Flavihumibacter stibioxidans</name>
    <dbReference type="NCBI Taxonomy" id="1834163"/>
    <lineage>
        <taxon>Bacteria</taxon>
        <taxon>Pseudomonadati</taxon>
        <taxon>Bacteroidota</taxon>
        <taxon>Chitinophagia</taxon>
        <taxon>Chitinophagales</taxon>
        <taxon>Chitinophagaceae</taxon>
        <taxon>Flavihumibacter</taxon>
    </lineage>
</organism>
<keyword evidence="2 3" id="KW-0067">ATP-binding</keyword>
<dbReference type="RefSeq" id="WP_187256902.1">
    <property type="nucleotide sequence ID" value="NZ_JBHULF010000007.1"/>
</dbReference>
<reference evidence="5 6" key="1">
    <citation type="submission" date="2016-07" db="EMBL/GenBank/DDBJ databases">
        <title>Genome analysis of Flavihumibacter stibioxidans YS-17.</title>
        <authorList>
            <person name="Shi K."/>
            <person name="Han Y."/>
            <person name="Wang G."/>
        </authorList>
    </citation>
    <scope>NUCLEOTIDE SEQUENCE [LARGE SCALE GENOMIC DNA]</scope>
    <source>
        <strain evidence="5 6">YS-17</strain>
    </source>
</reference>
<dbReference type="SUPFAM" id="SSF52980">
    <property type="entry name" value="Restriction endonuclease-like"/>
    <property type="match status" value="1"/>
</dbReference>
<evidence type="ECO:0000313" key="6">
    <source>
        <dbReference type="Proteomes" id="UP000765802"/>
    </source>
</evidence>
<evidence type="ECO:0000313" key="5">
    <source>
        <dbReference type="EMBL" id="MBC6491566.1"/>
    </source>
</evidence>
<name>A0ABR7M967_9BACT</name>
<gene>
    <name evidence="5" type="ORF">BC349_10940</name>
</gene>
<dbReference type="EMBL" id="MBUA01000023">
    <property type="protein sequence ID" value="MBC6491566.1"/>
    <property type="molecule type" value="Genomic_DNA"/>
</dbReference>
<evidence type="ECO:0000256" key="2">
    <source>
        <dbReference type="ARBA" id="ARBA00022840"/>
    </source>
</evidence>
<keyword evidence="1 3" id="KW-0547">Nucleotide-binding</keyword>
<dbReference type="InterPro" id="IPR011335">
    <property type="entry name" value="Restrct_endonuc-II-like"/>
</dbReference>
<protein>
    <submittedName>
        <fullName evidence="5">ATPase</fullName>
    </submittedName>
</protein>
<proteinExistence type="predicted"/>
<dbReference type="Proteomes" id="UP000765802">
    <property type="component" value="Unassembled WGS sequence"/>
</dbReference>